<name>A0A1Y1VRH5_9FUNG</name>
<keyword evidence="1" id="KW-1133">Transmembrane helix</keyword>
<gene>
    <name evidence="2" type="ORF">DL89DRAFT_96521</name>
</gene>
<dbReference type="RefSeq" id="XP_040738921.1">
    <property type="nucleotide sequence ID" value="XM_040892296.1"/>
</dbReference>
<proteinExistence type="predicted"/>
<evidence type="ECO:0000313" key="3">
    <source>
        <dbReference type="Proteomes" id="UP000193922"/>
    </source>
</evidence>
<feature type="transmembrane region" description="Helical" evidence="1">
    <location>
        <begin position="31"/>
        <end position="63"/>
    </location>
</feature>
<organism evidence="2 3">
    <name type="scientific">Linderina pennispora</name>
    <dbReference type="NCBI Taxonomy" id="61395"/>
    <lineage>
        <taxon>Eukaryota</taxon>
        <taxon>Fungi</taxon>
        <taxon>Fungi incertae sedis</taxon>
        <taxon>Zoopagomycota</taxon>
        <taxon>Kickxellomycotina</taxon>
        <taxon>Kickxellomycetes</taxon>
        <taxon>Kickxellales</taxon>
        <taxon>Kickxellaceae</taxon>
        <taxon>Linderina</taxon>
    </lineage>
</organism>
<dbReference type="Proteomes" id="UP000193922">
    <property type="component" value="Unassembled WGS sequence"/>
</dbReference>
<dbReference type="AlphaFoldDB" id="A0A1Y1VRH5"/>
<keyword evidence="1" id="KW-0812">Transmembrane</keyword>
<accession>A0A1Y1VRH5</accession>
<evidence type="ECO:0000313" key="2">
    <source>
        <dbReference type="EMBL" id="ORX63364.1"/>
    </source>
</evidence>
<keyword evidence="1" id="KW-0472">Membrane</keyword>
<comment type="caution">
    <text evidence="2">The sequence shown here is derived from an EMBL/GenBank/DDBJ whole genome shotgun (WGS) entry which is preliminary data.</text>
</comment>
<reference evidence="2 3" key="1">
    <citation type="submission" date="2016-07" db="EMBL/GenBank/DDBJ databases">
        <title>Pervasive Adenine N6-methylation of Active Genes in Fungi.</title>
        <authorList>
            <consortium name="DOE Joint Genome Institute"/>
            <person name="Mondo S.J."/>
            <person name="Dannebaum R.O."/>
            <person name="Kuo R.C."/>
            <person name="Labutti K."/>
            <person name="Haridas S."/>
            <person name="Kuo A."/>
            <person name="Salamov A."/>
            <person name="Ahrendt S.R."/>
            <person name="Lipzen A."/>
            <person name="Sullivan W."/>
            <person name="Andreopoulos W.B."/>
            <person name="Clum A."/>
            <person name="Lindquist E."/>
            <person name="Daum C."/>
            <person name="Ramamoorthy G.K."/>
            <person name="Gryganskyi A."/>
            <person name="Culley D."/>
            <person name="Magnuson J.K."/>
            <person name="James T.Y."/>
            <person name="O'Malley M.A."/>
            <person name="Stajich J.E."/>
            <person name="Spatafora J.W."/>
            <person name="Visel A."/>
            <person name="Grigoriev I.V."/>
        </authorList>
    </citation>
    <scope>NUCLEOTIDE SEQUENCE [LARGE SCALE GENOMIC DNA]</scope>
    <source>
        <strain evidence="2 3">ATCC 12442</strain>
    </source>
</reference>
<sequence>MPVRCCGWQAAEQTCGCMCLAWLSSTYKNKGVFPCLCFCGILHSYSATTITLSPLFLTIALFFSLTPSSLRLVYFEPCAIAARTADPALTCALNYATTSGTARAKYLAICFLHCVLSALSVSPTPTLAPKKD</sequence>
<keyword evidence="3" id="KW-1185">Reference proteome</keyword>
<dbReference type="EMBL" id="MCFD01000215">
    <property type="protein sequence ID" value="ORX63364.1"/>
    <property type="molecule type" value="Genomic_DNA"/>
</dbReference>
<protein>
    <submittedName>
        <fullName evidence="2">Uncharacterized protein</fullName>
    </submittedName>
</protein>
<evidence type="ECO:0000256" key="1">
    <source>
        <dbReference type="SAM" id="Phobius"/>
    </source>
</evidence>
<dbReference type="GeneID" id="63808944"/>